<evidence type="ECO:0000313" key="7">
    <source>
        <dbReference type="EMBL" id="ACL17789.1"/>
    </source>
</evidence>
<accession>B8GET8</accession>
<evidence type="ECO:0000256" key="5">
    <source>
        <dbReference type="ARBA" id="ARBA00023136"/>
    </source>
</evidence>
<dbReference type="HOGENOM" id="CLU_104651_0_0_2"/>
<proteinExistence type="predicted"/>
<dbReference type="PANTHER" id="PTHR38825">
    <property type="entry name" value="LYSINE EXPORTER PROTEIN (LYSE/YGGA)"/>
    <property type="match status" value="1"/>
</dbReference>
<dbReference type="AlphaFoldDB" id="B8GET8"/>
<dbReference type="EMBL" id="CP001338">
    <property type="protein sequence ID" value="ACL17789.1"/>
    <property type="molecule type" value="Genomic_DNA"/>
</dbReference>
<organism evidence="7 8">
    <name type="scientific">Methanosphaerula palustris (strain ATCC BAA-1556 / DSM 19958 / E1-9c)</name>
    <dbReference type="NCBI Taxonomy" id="521011"/>
    <lineage>
        <taxon>Archaea</taxon>
        <taxon>Methanobacteriati</taxon>
        <taxon>Methanobacteriota</taxon>
        <taxon>Stenosarchaea group</taxon>
        <taxon>Methanomicrobia</taxon>
        <taxon>Methanomicrobiales</taxon>
        <taxon>Methanoregulaceae</taxon>
        <taxon>Methanosphaerula</taxon>
    </lineage>
</organism>
<feature type="transmembrane region" description="Helical" evidence="6">
    <location>
        <begin position="75"/>
        <end position="92"/>
    </location>
</feature>
<dbReference type="eggNOG" id="arCOG01947">
    <property type="taxonomic scope" value="Archaea"/>
</dbReference>
<evidence type="ECO:0000256" key="1">
    <source>
        <dbReference type="ARBA" id="ARBA00004651"/>
    </source>
</evidence>
<dbReference type="InterPro" id="IPR001123">
    <property type="entry name" value="LeuE-type"/>
</dbReference>
<gene>
    <name evidence="7" type="ordered locus">Mpal_2516</name>
</gene>
<comment type="subcellular location">
    <subcellularLocation>
        <location evidence="1">Cell membrane</location>
        <topology evidence="1">Multi-pass membrane protein</topology>
    </subcellularLocation>
</comment>
<evidence type="ECO:0000313" key="8">
    <source>
        <dbReference type="Proteomes" id="UP000002457"/>
    </source>
</evidence>
<feature type="transmembrane region" description="Helical" evidence="6">
    <location>
        <begin position="184"/>
        <end position="207"/>
    </location>
</feature>
<feature type="transmembrane region" description="Helical" evidence="6">
    <location>
        <begin position="47"/>
        <end position="68"/>
    </location>
</feature>
<evidence type="ECO:0000256" key="2">
    <source>
        <dbReference type="ARBA" id="ARBA00022475"/>
    </source>
</evidence>
<name>B8GET8_METPE</name>
<keyword evidence="4 6" id="KW-1133">Transmembrane helix</keyword>
<dbReference type="PANTHER" id="PTHR38825:SF1">
    <property type="entry name" value="TRANSPORTER, LYSE FAMILY"/>
    <property type="match status" value="1"/>
</dbReference>
<reference evidence="7 8" key="1">
    <citation type="journal article" date="2015" name="Genome Announc.">
        <title>Complete Genome Sequence of Methanosphaerula palustris E1-9CT, a Hydrogenotrophic Methanogen Isolated from a Minerotrophic Fen Peatland.</title>
        <authorList>
            <person name="Cadillo-Quiroz H."/>
            <person name="Browne P."/>
            <person name="Kyrpides N."/>
            <person name="Woyke T."/>
            <person name="Goodwin L."/>
            <person name="Detter C."/>
            <person name="Yavitt J.B."/>
            <person name="Zinder S.H."/>
        </authorList>
    </citation>
    <scope>NUCLEOTIDE SEQUENCE [LARGE SCALE GENOMIC DNA]</scope>
    <source>
        <strain evidence="8">ATCC BAA-1556 / DSM 19958 / E1-9c</strain>
    </source>
</reference>
<evidence type="ECO:0000256" key="3">
    <source>
        <dbReference type="ARBA" id="ARBA00022692"/>
    </source>
</evidence>
<dbReference type="GO" id="GO:0005886">
    <property type="term" value="C:plasma membrane"/>
    <property type="evidence" value="ECO:0007669"/>
    <property type="project" value="UniProtKB-SubCell"/>
</dbReference>
<keyword evidence="2" id="KW-1003">Cell membrane</keyword>
<protein>
    <submittedName>
        <fullName evidence="7">Lysine exporter protein (LYSE/YGGA)</fullName>
    </submittedName>
</protein>
<keyword evidence="5 6" id="KW-0472">Membrane</keyword>
<keyword evidence="8" id="KW-1185">Reference proteome</keyword>
<feature type="transmembrane region" description="Helical" evidence="6">
    <location>
        <begin position="136"/>
        <end position="158"/>
    </location>
</feature>
<keyword evidence="3 6" id="KW-0812">Transmembrane</keyword>
<evidence type="ECO:0000256" key="4">
    <source>
        <dbReference type="ARBA" id="ARBA00022989"/>
    </source>
</evidence>
<feature type="transmembrane region" description="Helical" evidence="6">
    <location>
        <begin position="112"/>
        <end position="129"/>
    </location>
</feature>
<dbReference type="Proteomes" id="UP000002457">
    <property type="component" value="Chromosome"/>
</dbReference>
<dbReference type="GO" id="GO:0006865">
    <property type="term" value="P:amino acid transport"/>
    <property type="evidence" value="ECO:0007669"/>
    <property type="project" value="InterPro"/>
</dbReference>
<dbReference type="Pfam" id="PF01810">
    <property type="entry name" value="LysE"/>
    <property type="match status" value="1"/>
</dbReference>
<sequence length="208" mass="21278" precursor="true">MMPQSLVGIILFSFLIGLTGALAPGPTLVATITASMKGGWTAGPKVTLGHIAIEALVALLILAGVATVVQRYTSLIAAVGGCALIGFGLLTLRGVSSASLNQSGAVTTQGPILAGMLTSVANPYFWIWWLSIGSGFLVDSIGIGALAVAAFMAGHWAADLGWFTAVSTGVHRGGEILPEPAYRMILQGCGVLLILFGGYYLSTLLSVT</sequence>
<dbReference type="STRING" id="521011.Mpal_2516"/>
<evidence type="ECO:0000256" key="6">
    <source>
        <dbReference type="SAM" id="Phobius"/>
    </source>
</evidence>
<dbReference type="KEGG" id="mpl:Mpal_2516"/>